<feature type="region of interest" description="Disordered" evidence="1">
    <location>
        <begin position="102"/>
        <end position="133"/>
    </location>
</feature>
<organism evidence="2 4">
    <name type="scientific">Araneus ventricosus</name>
    <name type="common">Orbweaver spider</name>
    <name type="synonym">Epeira ventricosa</name>
    <dbReference type="NCBI Taxonomy" id="182803"/>
    <lineage>
        <taxon>Eukaryota</taxon>
        <taxon>Metazoa</taxon>
        <taxon>Ecdysozoa</taxon>
        <taxon>Arthropoda</taxon>
        <taxon>Chelicerata</taxon>
        <taxon>Arachnida</taxon>
        <taxon>Araneae</taxon>
        <taxon>Araneomorphae</taxon>
        <taxon>Entelegynae</taxon>
        <taxon>Araneoidea</taxon>
        <taxon>Araneidae</taxon>
        <taxon>Araneus</taxon>
    </lineage>
</organism>
<reference evidence="2 4" key="1">
    <citation type="journal article" date="2019" name="Sci. Rep.">
        <title>Orb-weaving spider Araneus ventricosus genome elucidates the spidroin gene catalogue.</title>
        <authorList>
            <person name="Kono N."/>
            <person name="Nakamura H."/>
            <person name="Ohtoshi R."/>
            <person name="Moran D.A.P."/>
            <person name="Shinohara A."/>
            <person name="Yoshida Y."/>
            <person name="Fujiwara M."/>
            <person name="Mori M."/>
            <person name="Tomita M."/>
            <person name="Arakawa K."/>
        </authorList>
    </citation>
    <scope>NUCLEOTIDE SEQUENCE [LARGE SCALE GENOMIC DNA]</scope>
</reference>
<protein>
    <submittedName>
        <fullName evidence="2">Uncharacterized protein</fullName>
    </submittedName>
</protein>
<proteinExistence type="predicted"/>
<evidence type="ECO:0000256" key="1">
    <source>
        <dbReference type="SAM" id="MobiDB-lite"/>
    </source>
</evidence>
<evidence type="ECO:0000313" key="3">
    <source>
        <dbReference type="EMBL" id="GBM94763.1"/>
    </source>
</evidence>
<evidence type="ECO:0000313" key="2">
    <source>
        <dbReference type="EMBL" id="GBM94734.1"/>
    </source>
</evidence>
<dbReference type="Proteomes" id="UP000499080">
    <property type="component" value="Unassembled WGS sequence"/>
</dbReference>
<evidence type="ECO:0000313" key="4">
    <source>
        <dbReference type="Proteomes" id="UP000499080"/>
    </source>
</evidence>
<accession>A0A4Y2JXI8</accession>
<feature type="non-terminal residue" evidence="2">
    <location>
        <position position="1"/>
    </location>
</feature>
<name>A0A4Y2JXI8_ARAVE</name>
<dbReference type="EMBL" id="BGPR01112333">
    <property type="protein sequence ID" value="GBM94763.1"/>
    <property type="molecule type" value="Genomic_DNA"/>
</dbReference>
<dbReference type="AlphaFoldDB" id="A0A4Y2JXI8"/>
<sequence>SANGVVLAFKSYIVCKFDDSNRKSKLHRLVLWNKVDYSSSKKVSYYSSYSCSLLKQHFAMAPKTGIMLGRPKSGGPRTSDDDAGRIHQMFIRSLKSLRCRGGLVGRSRPRDRRVAGLTPDSIENPPCMGPAAR</sequence>
<keyword evidence="4" id="KW-1185">Reference proteome</keyword>
<comment type="caution">
    <text evidence="2">The sequence shown here is derived from an EMBL/GenBank/DDBJ whole genome shotgun (WGS) entry which is preliminary data.</text>
</comment>
<gene>
    <name evidence="3" type="ORF">AVEN_119560_1</name>
    <name evidence="2" type="ORF">AVEN_271215_1</name>
</gene>
<dbReference type="EMBL" id="BGPR01112322">
    <property type="protein sequence ID" value="GBM94734.1"/>
    <property type="molecule type" value="Genomic_DNA"/>
</dbReference>